<dbReference type="AlphaFoldDB" id="X6P5T7"/>
<evidence type="ECO:0000256" key="1">
    <source>
        <dbReference type="SAM" id="Phobius"/>
    </source>
</evidence>
<reference evidence="3 4" key="1">
    <citation type="journal article" date="2013" name="Curr. Biol.">
        <title>The Genome of the Foraminiferan Reticulomyxa filosa.</title>
        <authorList>
            <person name="Glockner G."/>
            <person name="Hulsmann N."/>
            <person name="Schleicher M."/>
            <person name="Noegel A.A."/>
            <person name="Eichinger L."/>
            <person name="Gallinger C."/>
            <person name="Pawlowski J."/>
            <person name="Sierra R."/>
            <person name="Euteneuer U."/>
            <person name="Pillet L."/>
            <person name="Moustafa A."/>
            <person name="Platzer M."/>
            <person name="Groth M."/>
            <person name="Szafranski K."/>
            <person name="Schliwa M."/>
        </authorList>
    </citation>
    <scope>NUCLEOTIDE SEQUENCE [LARGE SCALE GENOMIC DNA]</scope>
</reference>
<accession>X6P5T7</accession>
<proteinExistence type="predicted"/>
<name>X6P5T7_RETFI</name>
<feature type="transmembrane region" description="Helical" evidence="1">
    <location>
        <begin position="163"/>
        <end position="186"/>
    </location>
</feature>
<protein>
    <submittedName>
        <fullName evidence="3">Uncharacterized protein</fullName>
    </submittedName>
</protein>
<comment type="caution">
    <text evidence="3">The sequence shown here is derived from an EMBL/GenBank/DDBJ whole genome shotgun (WGS) entry which is preliminary data.</text>
</comment>
<dbReference type="EMBL" id="ASPP01003081">
    <property type="protein sequence ID" value="ETO33870.1"/>
    <property type="molecule type" value="Genomic_DNA"/>
</dbReference>
<organism evidence="3 4">
    <name type="scientific">Reticulomyxa filosa</name>
    <dbReference type="NCBI Taxonomy" id="46433"/>
    <lineage>
        <taxon>Eukaryota</taxon>
        <taxon>Sar</taxon>
        <taxon>Rhizaria</taxon>
        <taxon>Retaria</taxon>
        <taxon>Foraminifera</taxon>
        <taxon>Monothalamids</taxon>
        <taxon>Reticulomyxidae</taxon>
        <taxon>Reticulomyxa</taxon>
    </lineage>
</organism>
<keyword evidence="2" id="KW-0732">Signal</keyword>
<keyword evidence="1" id="KW-0812">Transmembrane</keyword>
<feature type="signal peptide" evidence="2">
    <location>
        <begin position="1"/>
        <end position="19"/>
    </location>
</feature>
<gene>
    <name evidence="3" type="ORF">RFI_03225</name>
</gene>
<dbReference type="Proteomes" id="UP000023152">
    <property type="component" value="Unassembled WGS sequence"/>
</dbReference>
<keyword evidence="1" id="KW-0472">Membrane</keyword>
<sequence length="241" mass="28820">MLFMLTFYFLCFQSLFLRSQQVINYFFDILWNEYIDIGLYLIKLCFKKKFTRVTKARDGTNDKVKDLSYWPIIGDDKGGNGKSDVAQILYAQKLQQLKKVYQITQHFIKVKSKKNKKKKYNNQDDDKKKKIKCEIDSNETLTVIVIVIDLYHIYLQIDMYFDFTFVILLLITIDYILHCITSLSLLSSYSIILYHYSNLSYIIYYFTKTLNIENVVAMHKNIIVKLFVKIYHYYLHVKSIK</sequence>
<evidence type="ECO:0000313" key="4">
    <source>
        <dbReference type="Proteomes" id="UP000023152"/>
    </source>
</evidence>
<keyword evidence="4" id="KW-1185">Reference proteome</keyword>
<keyword evidence="1" id="KW-1133">Transmembrane helix</keyword>
<evidence type="ECO:0000256" key="2">
    <source>
        <dbReference type="SAM" id="SignalP"/>
    </source>
</evidence>
<feature type="chain" id="PRO_5004977255" evidence="2">
    <location>
        <begin position="20"/>
        <end position="241"/>
    </location>
</feature>
<evidence type="ECO:0000313" key="3">
    <source>
        <dbReference type="EMBL" id="ETO33870.1"/>
    </source>
</evidence>